<dbReference type="AlphaFoldDB" id="A0AAX6NCE9"/>
<evidence type="ECO:0000313" key="2">
    <source>
        <dbReference type="EMBL" id="MDU9693568.1"/>
    </source>
</evidence>
<proteinExistence type="predicted"/>
<dbReference type="EMBL" id="JAPTGD010000002">
    <property type="protein sequence ID" value="MDU9693568.1"/>
    <property type="molecule type" value="Genomic_DNA"/>
</dbReference>
<dbReference type="Proteomes" id="UP001269400">
    <property type="component" value="Unassembled WGS sequence"/>
</dbReference>
<protein>
    <submittedName>
        <fullName evidence="2">Uncharacterized protein</fullName>
    </submittedName>
</protein>
<evidence type="ECO:0000313" key="3">
    <source>
        <dbReference type="Proteomes" id="UP001269400"/>
    </source>
</evidence>
<reference evidence="2" key="1">
    <citation type="journal article" date="2022" name="J Environ Chem Eng">
        <title>Biodegradation of petroleum oil using a constructed nonpathogenic and heavy metal-tolerant bacterial consortium isolated from marine sponges.</title>
        <authorList>
            <person name="Dechsakulwatana C."/>
            <person name="Rungsihiranrut A."/>
            <person name="Muangchinda C."/>
            <person name="Ningthoujam R."/>
            <person name="Klankeo P."/>
            <person name="Pinyakong O."/>
        </authorList>
    </citation>
    <scope>NUCLEOTIDE SEQUENCE</scope>
    <source>
        <strain evidence="2">TL01-2</strain>
    </source>
</reference>
<keyword evidence="1" id="KW-0175">Coiled coil</keyword>
<feature type="coiled-coil region" evidence="1">
    <location>
        <begin position="115"/>
        <end position="142"/>
    </location>
</feature>
<organism evidence="2 3">
    <name type="scientific">Priestia aryabhattai</name>
    <name type="common">Bacillus aryabhattai</name>
    <dbReference type="NCBI Taxonomy" id="412384"/>
    <lineage>
        <taxon>Bacteria</taxon>
        <taxon>Bacillati</taxon>
        <taxon>Bacillota</taxon>
        <taxon>Bacilli</taxon>
        <taxon>Bacillales</taxon>
        <taxon>Bacillaceae</taxon>
        <taxon>Priestia</taxon>
    </lineage>
</organism>
<comment type="caution">
    <text evidence="2">The sequence shown here is derived from an EMBL/GenBank/DDBJ whole genome shotgun (WGS) entry which is preliminary data.</text>
</comment>
<reference evidence="2" key="2">
    <citation type="submission" date="2022-12" db="EMBL/GenBank/DDBJ databases">
        <authorList>
            <person name="Dechsakulwatana C."/>
            <person name="Rungsihiranrut A."/>
            <person name="Muangchinda C."/>
            <person name="Ningthoujam R."/>
            <person name="Klankeo P."/>
            <person name="Pinyakong O."/>
        </authorList>
    </citation>
    <scope>NUCLEOTIDE SEQUENCE</scope>
    <source>
        <strain evidence="2">TL01-2</strain>
    </source>
</reference>
<gene>
    <name evidence="2" type="ORF">O0Q50_20540</name>
</gene>
<dbReference type="RefSeq" id="WP_316910793.1">
    <property type="nucleotide sequence ID" value="NZ_JAPTGD010000002.1"/>
</dbReference>
<evidence type="ECO:0000256" key="1">
    <source>
        <dbReference type="SAM" id="Coils"/>
    </source>
</evidence>
<sequence length="351" mass="40706">MNTTKKITLALTNLPKFKKEFKTFYDNFCTNAKTILDTQKLKDRIVKLLETLDDLKKRDAEIFTKQKEYKSVLNNIKKGEIKLASLTEASKTPKENARTQEVDFDEIISNNSKEKQDIEQSKRIVENKIKEYQFELNTLETEIENGLHHLKKDSLAFKNELQKDENKGILKSELAKKIRTNRALASTITFPEATNSFLNKVKEMFKELPEVLKVDENVFICEKDGIYDSVILLNEERFVISINSETESVHLAVIEEDIECPQTIIGSGSNFHNLVWNKEVELSRFNSEEREWDKEDTVEDFGVDLITQLYRQLIVFENLTPESKAIDELTKIAFSIGESYDLKHKSLLEVH</sequence>
<accession>A0AAX6NCE9</accession>
<name>A0AAX6NCE9_PRIAR</name>